<dbReference type="RefSeq" id="WP_133221245.1">
    <property type="nucleotide sequence ID" value="NZ_NRSG01000129.1"/>
</dbReference>
<proteinExistence type="predicted"/>
<keyword evidence="2" id="KW-1185">Reference proteome</keyword>
<reference evidence="1 2" key="1">
    <citation type="journal article" date="2020" name="Microorganisms">
        <title>Osmotic Adaptation and Compatible Solute Biosynthesis of Phototrophic Bacteria as Revealed from Genome Analyses.</title>
        <authorList>
            <person name="Imhoff J.F."/>
            <person name="Rahn T."/>
            <person name="Kunzel S."/>
            <person name="Keller A."/>
            <person name="Neulinger S.C."/>
        </authorList>
    </citation>
    <scope>NUCLEOTIDE SEQUENCE [LARGE SCALE GENOMIC DNA]</scope>
    <source>
        <strain evidence="1 2">DSM 15382</strain>
    </source>
</reference>
<evidence type="ECO:0008006" key="3">
    <source>
        <dbReference type="Google" id="ProtNLM"/>
    </source>
</evidence>
<gene>
    <name evidence="1" type="ORF">CKO45_16610</name>
</gene>
<dbReference type="EMBL" id="NRSG01000129">
    <property type="protein sequence ID" value="MBK1659855.1"/>
    <property type="molecule type" value="Genomic_DNA"/>
</dbReference>
<name>A0ABS1CZU7_9PROT</name>
<sequence>MNAERAIDAPMTPAEFNAIAVRRGWSRRYLAAQFGTGSTTVDNWGTGRASVPPRVAEWLRTADRVLAALPPPQREQWHRLLPKSSRR</sequence>
<dbReference type="Proteomes" id="UP000697995">
    <property type="component" value="Unassembled WGS sequence"/>
</dbReference>
<comment type="caution">
    <text evidence="1">The sequence shown here is derived from an EMBL/GenBank/DDBJ whole genome shotgun (WGS) entry which is preliminary data.</text>
</comment>
<evidence type="ECO:0000313" key="1">
    <source>
        <dbReference type="EMBL" id="MBK1659855.1"/>
    </source>
</evidence>
<evidence type="ECO:0000313" key="2">
    <source>
        <dbReference type="Proteomes" id="UP000697995"/>
    </source>
</evidence>
<protein>
    <recommendedName>
        <fullName evidence="3">XRE family transcriptional regulator</fullName>
    </recommendedName>
</protein>
<accession>A0ABS1CZU7</accession>
<organism evidence="1 2">
    <name type="scientific">Paracraurococcus ruber</name>
    <dbReference type="NCBI Taxonomy" id="77675"/>
    <lineage>
        <taxon>Bacteria</taxon>
        <taxon>Pseudomonadati</taxon>
        <taxon>Pseudomonadota</taxon>
        <taxon>Alphaproteobacteria</taxon>
        <taxon>Acetobacterales</taxon>
        <taxon>Roseomonadaceae</taxon>
        <taxon>Paracraurococcus</taxon>
    </lineage>
</organism>